<evidence type="ECO:0000256" key="1">
    <source>
        <dbReference type="SAM" id="MobiDB-lite"/>
    </source>
</evidence>
<comment type="caution">
    <text evidence="2">The sequence shown here is derived from an EMBL/GenBank/DDBJ whole genome shotgun (WGS) entry which is preliminary data.</text>
</comment>
<dbReference type="EMBL" id="JARJCM010000086">
    <property type="protein sequence ID" value="KAJ7030891.1"/>
    <property type="molecule type" value="Genomic_DNA"/>
</dbReference>
<sequence>MSSTEHTGRASPISVPTTDELTTTQKSLPSSTPHLTTAEEDVLLLTNYFERIGRRQRIHEAAVHHHLKYRSKDSLALVVSTFDGLYRIEMQVPPPLIGEDTPKVDAKACIARGRALAFAEDPLETEQVWAYNNRIDGERLETAWAEANPNSNDADRAAPSSPARHTAFSLDEAKQALDRVQELARRLLPQPGSNCDLLD</sequence>
<feature type="compositionally biased region" description="Polar residues" evidence="1">
    <location>
        <begin position="14"/>
        <end position="34"/>
    </location>
</feature>
<evidence type="ECO:0000313" key="3">
    <source>
        <dbReference type="Proteomes" id="UP001218188"/>
    </source>
</evidence>
<gene>
    <name evidence="2" type="ORF">C8F04DRAFT_1263382</name>
</gene>
<dbReference type="Proteomes" id="UP001218188">
    <property type="component" value="Unassembled WGS sequence"/>
</dbReference>
<protein>
    <submittedName>
        <fullName evidence="2">Uncharacterized protein</fullName>
    </submittedName>
</protein>
<reference evidence="2" key="1">
    <citation type="submission" date="2023-03" db="EMBL/GenBank/DDBJ databases">
        <title>Massive genome expansion in bonnet fungi (Mycena s.s.) driven by repeated elements and novel gene families across ecological guilds.</title>
        <authorList>
            <consortium name="Lawrence Berkeley National Laboratory"/>
            <person name="Harder C.B."/>
            <person name="Miyauchi S."/>
            <person name="Viragh M."/>
            <person name="Kuo A."/>
            <person name="Thoen E."/>
            <person name="Andreopoulos B."/>
            <person name="Lu D."/>
            <person name="Skrede I."/>
            <person name="Drula E."/>
            <person name="Henrissat B."/>
            <person name="Morin E."/>
            <person name="Kohler A."/>
            <person name="Barry K."/>
            <person name="LaButti K."/>
            <person name="Morin E."/>
            <person name="Salamov A."/>
            <person name="Lipzen A."/>
            <person name="Mereny Z."/>
            <person name="Hegedus B."/>
            <person name="Baldrian P."/>
            <person name="Stursova M."/>
            <person name="Weitz H."/>
            <person name="Taylor A."/>
            <person name="Grigoriev I.V."/>
            <person name="Nagy L.G."/>
            <person name="Martin F."/>
            <person name="Kauserud H."/>
        </authorList>
    </citation>
    <scope>NUCLEOTIDE SEQUENCE</scope>
    <source>
        <strain evidence="2">CBHHK200</strain>
    </source>
</reference>
<proteinExistence type="predicted"/>
<organism evidence="2 3">
    <name type="scientific">Mycena alexandri</name>
    <dbReference type="NCBI Taxonomy" id="1745969"/>
    <lineage>
        <taxon>Eukaryota</taxon>
        <taxon>Fungi</taxon>
        <taxon>Dikarya</taxon>
        <taxon>Basidiomycota</taxon>
        <taxon>Agaricomycotina</taxon>
        <taxon>Agaricomycetes</taxon>
        <taxon>Agaricomycetidae</taxon>
        <taxon>Agaricales</taxon>
        <taxon>Marasmiineae</taxon>
        <taxon>Mycenaceae</taxon>
        <taxon>Mycena</taxon>
    </lineage>
</organism>
<feature type="region of interest" description="Disordered" evidence="1">
    <location>
        <begin position="1"/>
        <end position="34"/>
    </location>
</feature>
<name>A0AAD6X119_9AGAR</name>
<dbReference type="AlphaFoldDB" id="A0AAD6X119"/>
<evidence type="ECO:0000313" key="2">
    <source>
        <dbReference type="EMBL" id="KAJ7030891.1"/>
    </source>
</evidence>
<keyword evidence="3" id="KW-1185">Reference proteome</keyword>
<accession>A0AAD6X119</accession>